<dbReference type="GO" id="GO:0004735">
    <property type="term" value="F:pyrroline-5-carboxylate reductase activity"/>
    <property type="evidence" value="ECO:0007669"/>
    <property type="project" value="UniProtKB-UniRule"/>
</dbReference>
<dbReference type="PANTHER" id="PTHR11645:SF0">
    <property type="entry name" value="PYRROLINE-5-CARBOXYLATE REDUCTASE 3"/>
    <property type="match status" value="1"/>
</dbReference>
<keyword evidence="5 7" id="KW-0028">Amino-acid biosynthesis</keyword>
<comment type="catalytic activity">
    <reaction evidence="5">
        <text>L-proline + NAD(+) = (S)-1-pyrroline-5-carboxylate + NADH + 2 H(+)</text>
        <dbReference type="Rhea" id="RHEA:14105"/>
        <dbReference type="ChEBI" id="CHEBI:15378"/>
        <dbReference type="ChEBI" id="CHEBI:17388"/>
        <dbReference type="ChEBI" id="CHEBI:57540"/>
        <dbReference type="ChEBI" id="CHEBI:57945"/>
        <dbReference type="ChEBI" id="CHEBI:60039"/>
        <dbReference type="EC" id="1.5.1.2"/>
    </reaction>
</comment>
<dbReference type="EC" id="1.5.1.2" evidence="5 6"/>
<dbReference type="GO" id="GO:0055129">
    <property type="term" value="P:L-proline biosynthetic process"/>
    <property type="evidence" value="ECO:0007669"/>
    <property type="project" value="UniProtKB-UniRule"/>
</dbReference>
<dbReference type="InterPro" id="IPR008927">
    <property type="entry name" value="6-PGluconate_DH-like_C_sf"/>
</dbReference>
<comment type="subcellular location">
    <subcellularLocation>
        <location evidence="5">Cytoplasm</location>
    </subcellularLocation>
</comment>
<evidence type="ECO:0000256" key="6">
    <source>
        <dbReference type="NCBIfam" id="TIGR00112"/>
    </source>
</evidence>
<dbReference type="Gene3D" id="3.40.50.720">
    <property type="entry name" value="NAD(P)-binding Rossmann-like Domain"/>
    <property type="match status" value="1"/>
</dbReference>
<dbReference type="InterPro" id="IPR029036">
    <property type="entry name" value="P5CR_dimer"/>
</dbReference>
<dbReference type="NCBIfam" id="TIGR00112">
    <property type="entry name" value="proC"/>
    <property type="match status" value="1"/>
</dbReference>
<feature type="domain" description="Pyrroline-5-carboxylate reductase dimerisation" evidence="9">
    <location>
        <begin position="153"/>
        <end position="257"/>
    </location>
</feature>
<evidence type="ECO:0000256" key="3">
    <source>
        <dbReference type="ARBA" id="ARBA00023002"/>
    </source>
</evidence>
<dbReference type="FunFam" id="1.10.3730.10:FF:000001">
    <property type="entry name" value="Pyrroline-5-carboxylate reductase"/>
    <property type="match status" value="1"/>
</dbReference>
<dbReference type="PROSITE" id="PS00521">
    <property type="entry name" value="P5CR"/>
    <property type="match status" value="1"/>
</dbReference>
<dbReference type="Pfam" id="PF03807">
    <property type="entry name" value="F420_oxidored"/>
    <property type="match status" value="1"/>
</dbReference>
<evidence type="ECO:0000256" key="5">
    <source>
        <dbReference type="HAMAP-Rule" id="MF_01925"/>
    </source>
</evidence>
<dbReference type="PIRSF" id="PIRSF000193">
    <property type="entry name" value="Pyrrol-5-carb_rd"/>
    <property type="match status" value="1"/>
</dbReference>
<comment type="pathway">
    <text evidence="5 7">Amino-acid biosynthesis; L-proline biosynthesis; L-proline from L-glutamate 5-semialdehyde: step 1/1.</text>
</comment>
<dbReference type="PANTHER" id="PTHR11645">
    <property type="entry name" value="PYRROLINE-5-CARBOXYLATE REDUCTASE"/>
    <property type="match status" value="1"/>
</dbReference>
<feature type="domain" description="Pyrroline-5-carboxylate reductase catalytic N-terminal" evidence="8">
    <location>
        <begin position="4"/>
        <end position="88"/>
    </location>
</feature>
<comment type="caution">
    <text evidence="10">The sequence shown here is derived from an EMBL/GenBank/DDBJ whole genome shotgun (WGS) entry which is preliminary data.</text>
</comment>
<proteinExistence type="inferred from homology"/>
<protein>
    <recommendedName>
        <fullName evidence="5 6">Pyrroline-5-carboxylate reductase</fullName>
        <shortName evidence="5">P5C reductase</shortName>
        <shortName evidence="5">P5CR</shortName>
        <ecNumber evidence="5 6">1.5.1.2</ecNumber>
    </recommendedName>
    <alternativeName>
        <fullName evidence="5">PCA reductase</fullName>
    </alternativeName>
</protein>
<dbReference type="GO" id="GO:0005737">
    <property type="term" value="C:cytoplasm"/>
    <property type="evidence" value="ECO:0007669"/>
    <property type="project" value="UniProtKB-SubCell"/>
</dbReference>
<dbReference type="InterPro" id="IPR053790">
    <property type="entry name" value="P5CR-like_CS"/>
</dbReference>
<dbReference type="EMBL" id="JAMXQV010000003">
    <property type="protein sequence ID" value="MCR6483068.1"/>
    <property type="molecule type" value="Genomic_DNA"/>
</dbReference>
<sequence>MSTTIVGGGNMGEALLAGLSSSDVTVVEQSSSRASYLSSRYGVPVSELEPAVSKADTVFLVVKPYHVAALLDSIAGHVRPGQLIVSAVGGTPTGSIEARLPGAPAVVRSMPNLPVSVGAGTIAISGGRHATSEDLDRVRAMLAPLGRVVEVAESQLDAVTALSGGGPAYFALLAEAMIDAGVLAGLPRPLAEELVLATAAGAGRMLGSPDADPAALRAAVCSPGGTTITAIHELESRALRASVMAAVVAARDRSIEMGR</sequence>
<evidence type="ECO:0000259" key="9">
    <source>
        <dbReference type="Pfam" id="PF14748"/>
    </source>
</evidence>
<evidence type="ECO:0000256" key="4">
    <source>
        <dbReference type="ARBA" id="ARBA00058118"/>
    </source>
</evidence>
<keyword evidence="5 7" id="KW-0641">Proline biosynthesis</keyword>
<evidence type="ECO:0000256" key="1">
    <source>
        <dbReference type="ARBA" id="ARBA00005525"/>
    </source>
</evidence>
<comment type="catalytic activity">
    <reaction evidence="5 7">
        <text>L-proline + NADP(+) = (S)-1-pyrroline-5-carboxylate + NADPH + 2 H(+)</text>
        <dbReference type="Rhea" id="RHEA:14109"/>
        <dbReference type="ChEBI" id="CHEBI:15378"/>
        <dbReference type="ChEBI" id="CHEBI:17388"/>
        <dbReference type="ChEBI" id="CHEBI:57783"/>
        <dbReference type="ChEBI" id="CHEBI:58349"/>
        <dbReference type="ChEBI" id="CHEBI:60039"/>
        <dbReference type="EC" id="1.5.1.2"/>
    </reaction>
</comment>
<evidence type="ECO:0000259" key="8">
    <source>
        <dbReference type="Pfam" id="PF03807"/>
    </source>
</evidence>
<evidence type="ECO:0000313" key="11">
    <source>
        <dbReference type="Proteomes" id="UP001144096"/>
    </source>
</evidence>
<evidence type="ECO:0000313" key="10">
    <source>
        <dbReference type="EMBL" id="MCR6483068.1"/>
    </source>
</evidence>
<keyword evidence="5" id="KW-0963">Cytoplasm</keyword>
<dbReference type="Proteomes" id="UP001144096">
    <property type="component" value="Unassembled WGS sequence"/>
</dbReference>
<keyword evidence="2 5" id="KW-0521">NADP</keyword>
<dbReference type="Gene3D" id="1.10.3730.10">
    <property type="entry name" value="ProC C-terminal domain-like"/>
    <property type="match status" value="1"/>
</dbReference>
<gene>
    <name evidence="5 10" type="primary">proC</name>
    <name evidence="10" type="ORF">M8542_09580</name>
</gene>
<name>A0A9X2SIL7_9PSEU</name>
<organism evidence="10 11">
    <name type="scientific">Amycolatopsis iheyensis</name>
    <dbReference type="NCBI Taxonomy" id="2945988"/>
    <lineage>
        <taxon>Bacteria</taxon>
        <taxon>Bacillati</taxon>
        <taxon>Actinomycetota</taxon>
        <taxon>Actinomycetes</taxon>
        <taxon>Pseudonocardiales</taxon>
        <taxon>Pseudonocardiaceae</taxon>
        <taxon>Amycolatopsis</taxon>
    </lineage>
</organism>
<evidence type="ECO:0000256" key="7">
    <source>
        <dbReference type="RuleBase" id="RU003903"/>
    </source>
</evidence>
<dbReference type="InterPro" id="IPR000304">
    <property type="entry name" value="Pyrroline-COOH_reductase"/>
</dbReference>
<keyword evidence="11" id="KW-1185">Reference proteome</keyword>
<dbReference type="InterPro" id="IPR028939">
    <property type="entry name" value="P5C_Rdtase_cat_N"/>
</dbReference>
<dbReference type="RefSeq" id="WP_257919679.1">
    <property type="nucleotide sequence ID" value="NZ_JAMXQV010000003.1"/>
</dbReference>
<dbReference type="InterPro" id="IPR036291">
    <property type="entry name" value="NAD(P)-bd_dom_sf"/>
</dbReference>
<dbReference type="SUPFAM" id="SSF48179">
    <property type="entry name" value="6-phosphogluconate dehydrogenase C-terminal domain-like"/>
    <property type="match status" value="1"/>
</dbReference>
<reference evidence="10" key="1">
    <citation type="submission" date="2022-06" db="EMBL/GenBank/DDBJ databases">
        <title>Amycolatopsis iheyaensis sp. nov., a new species of the genus Amycolatopsis isolated from soil in Iheya island, Japan.</title>
        <authorList>
            <person name="Ngamcharungchit C."/>
            <person name="Kanto H."/>
            <person name="Take A."/>
            <person name="Intra B."/>
            <person name="Matsumoto A."/>
            <person name="Panbangred W."/>
            <person name="Inahashi Y."/>
        </authorList>
    </citation>
    <scope>NUCLEOTIDE SEQUENCE</scope>
    <source>
        <strain evidence="10">OK19-0408</strain>
    </source>
</reference>
<dbReference type="SUPFAM" id="SSF51735">
    <property type="entry name" value="NAD(P)-binding Rossmann-fold domains"/>
    <property type="match status" value="1"/>
</dbReference>
<accession>A0A9X2SIL7</accession>
<dbReference type="HAMAP" id="MF_01925">
    <property type="entry name" value="P5C_reductase"/>
    <property type="match status" value="1"/>
</dbReference>
<comment type="function">
    <text evidence="4 5">Catalyzes the reduction of 1-pyrroline-5-carboxylate (PCA) to L-proline.</text>
</comment>
<comment type="similarity">
    <text evidence="1 5 7">Belongs to the pyrroline-5-carboxylate reductase family.</text>
</comment>
<dbReference type="Pfam" id="PF14748">
    <property type="entry name" value="P5CR_dimer"/>
    <property type="match status" value="1"/>
</dbReference>
<dbReference type="AlphaFoldDB" id="A0A9X2SIL7"/>
<keyword evidence="3 5" id="KW-0560">Oxidoreductase</keyword>
<evidence type="ECO:0000256" key="2">
    <source>
        <dbReference type="ARBA" id="ARBA00022857"/>
    </source>
</evidence>